<feature type="region of interest" description="Disordered" evidence="1">
    <location>
        <begin position="127"/>
        <end position="177"/>
    </location>
</feature>
<dbReference type="AlphaFoldDB" id="A0AAN7H7F4"/>
<comment type="caution">
    <text evidence="2">The sequence shown here is derived from an EMBL/GenBank/DDBJ whole genome shotgun (WGS) entry which is preliminary data.</text>
</comment>
<dbReference type="Proteomes" id="UP001303760">
    <property type="component" value="Unassembled WGS sequence"/>
</dbReference>
<evidence type="ECO:0000313" key="2">
    <source>
        <dbReference type="EMBL" id="KAK4233808.1"/>
    </source>
</evidence>
<organism evidence="2 3">
    <name type="scientific">Achaetomium macrosporum</name>
    <dbReference type="NCBI Taxonomy" id="79813"/>
    <lineage>
        <taxon>Eukaryota</taxon>
        <taxon>Fungi</taxon>
        <taxon>Dikarya</taxon>
        <taxon>Ascomycota</taxon>
        <taxon>Pezizomycotina</taxon>
        <taxon>Sordariomycetes</taxon>
        <taxon>Sordariomycetidae</taxon>
        <taxon>Sordariales</taxon>
        <taxon>Chaetomiaceae</taxon>
        <taxon>Achaetomium</taxon>
    </lineage>
</organism>
<accession>A0AAN7H7F4</accession>
<keyword evidence="3" id="KW-1185">Reference proteome</keyword>
<reference evidence="2" key="2">
    <citation type="submission" date="2023-05" db="EMBL/GenBank/DDBJ databases">
        <authorList>
            <consortium name="Lawrence Berkeley National Laboratory"/>
            <person name="Steindorff A."/>
            <person name="Hensen N."/>
            <person name="Bonometti L."/>
            <person name="Westerberg I."/>
            <person name="Brannstrom I.O."/>
            <person name="Guillou S."/>
            <person name="Cros-Aarteil S."/>
            <person name="Calhoun S."/>
            <person name="Haridas S."/>
            <person name="Kuo A."/>
            <person name="Mondo S."/>
            <person name="Pangilinan J."/>
            <person name="Riley R."/>
            <person name="Labutti K."/>
            <person name="Andreopoulos B."/>
            <person name="Lipzen A."/>
            <person name="Chen C."/>
            <person name="Yanf M."/>
            <person name="Daum C."/>
            <person name="Ng V."/>
            <person name="Clum A."/>
            <person name="Ohm R."/>
            <person name="Martin F."/>
            <person name="Silar P."/>
            <person name="Natvig D."/>
            <person name="Lalanne C."/>
            <person name="Gautier V."/>
            <person name="Ament-Velasquez S.L."/>
            <person name="Kruys A."/>
            <person name="Hutchinson M.I."/>
            <person name="Powell A.J."/>
            <person name="Barry K."/>
            <person name="Miller A.N."/>
            <person name="Grigoriev I.V."/>
            <person name="Debuchy R."/>
            <person name="Gladieux P."/>
            <person name="Thoren M.H."/>
            <person name="Johannesson H."/>
        </authorList>
    </citation>
    <scope>NUCLEOTIDE SEQUENCE</scope>
    <source>
        <strain evidence="2">CBS 532.94</strain>
    </source>
</reference>
<proteinExistence type="predicted"/>
<feature type="compositionally biased region" description="Polar residues" evidence="1">
    <location>
        <begin position="145"/>
        <end position="167"/>
    </location>
</feature>
<dbReference type="EMBL" id="MU860472">
    <property type="protein sequence ID" value="KAK4233808.1"/>
    <property type="molecule type" value="Genomic_DNA"/>
</dbReference>
<reference evidence="2" key="1">
    <citation type="journal article" date="2023" name="Mol. Phylogenet. Evol.">
        <title>Genome-scale phylogeny and comparative genomics of the fungal order Sordariales.</title>
        <authorList>
            <person name="Hensen N."/>
            <person name="Bonometti L."/>
            <person name="Westerberg I."/>
            <person name="Brannstrom I.O."/>
            <person name="Guillou S."/>
            <person name="Cros-Aarteil S."/>
            <person name="Calhoun S."/>
            <person name="Haridas S."/>
            <person name="Kuo A."/>
            <person name="Mondo S."/>
            <person name="Pangilinan J."/>
            <person name="Riley R."/>
            <person name="LaButti K."/>
            <person name="Andreopoulos B."/>
            <person name="Lipzen A."/>
            <person name="Chen C."/>
            <person name="Yan M."/>
            <person name="Daum C."/>
            <person name="Ng V."/>
            <person name="Clum A."/>
            <person name="Steindorff A."/>
            <person name="Ohm R.A."/>
            <person name="Martin F."/>
            <person name="Silar P."/>
            <person name="Natvig D.O."/>
            <person name="Lalanne C."/>
            <person name="Gautier V."/>
            <person name="Ament-Velasquez S.L."/>
            <person name="Kruys A."/>
            <person name="Hutchinson M.I."/>
            <person name="Powell A.J."/>
            <person name="Barry K."/>
            <person name="Miller A.N."/>
            <person name="Grigoriev I.V."/>
            <person name="Debuchy R."/>
            <person name="Gladieux P."/>
            <person name="Hiltunen Thoren M."/>
            <person name="Johannesson H."/>
        </authorList>
    </citation>
    <scope>NUCLEOTIDE SEQUENCE</scope>
    <source>
        <strain evidence="2">CBS 532.94</strain>
    </source>
</reference>
<sequence length="177" mass="19259">MSRTEHYKALADIAHEPKTQNTLVHLVYSSKMIESAGNALDITASLNDRVSRIILNILLLRYAGHVSEIGLNHEERDEYIRIVTRASKLFHSEDMEVDFHNHSGHFDLASFVLDVCSLDRRLRPTSGDEPGFGRISLPSPGAGGSSHNASGLSSPRASVPDLSSTPSDGARSIADVL</sequence>
<protein>
    <submittedName>
        <fullName evidence="2">Uncharacterized protein</fullName>
    </submittedName>
</protein>
<name>A0AAN7H7F4_9PEZI</name>
<gene>
    <name evidence="2" type="ORF">C8A03DRAFT_38456</name>
</gene>
<evidence type="ECO:0000256" key="1">
    <source>
        <dbReference type="SAM" id="MobiDB-lite"/>
    </source>
</evidence>
<evidence type="ECO:0000313" key="3">
    <source>
        <dbReference type="Proteomes" id="UP001303760"/>
    </source>
</evidence>